<gene>
    <name evidence="3" type="ORF">LWI28_006550</name>
</gene>
<dbReference type="Pfam" id="PF00098">
    <property type="entry name" value="zf-CCHC"/>
    <property type="match status" value="1"/>
</dbReference>
<dbReference type="Proteomes" id="UP001064489">
    <property type="component" value="Chromosome 5"/>
</dbReference>
<dbReference type="EMBL" id="JAJSOW010000102">
    <property type="protein sequence ID" value="KAI9176738.1"/>
    <property type="molecule type" value="Genomic_DNA"/>
</dbReference>
<evidence type="ECO:0000313" key="4">
    <source>
        <dbReference type="Proteomes" id="UP001064489"/>
    </source>
</evidence>
<dbReference type="SUPFAM" id="SSF57756">
    <property type="entry name" value="Retrovirus zinc finger-like domains"/>
    <property type="match status" value="1"/>
</dbReference>
<feature type="compositionally biased region" description="Basic residues" evidence="1">
    <location>
        <begin position="43"/>
        <end position="53"/>
    </location>
</feature>
<dbReference type="InterPro" id="IPR001878">
    <property type="entry name" value="Znf_CCHC"/>
</dbReference>
<dbReference type="AlphaFoldDB" id="A0AAD5ISX9"/>
<comment type="caution">
    <text evidence="3">The sequence shown here is derived from an EMBL/GenBank/DDBJ whole genome shotgun (WGS) entry which is preliminary data.</text>
</comment>
<evidence type="ECO:0000313" key="3">
    <source>
        <dbReference type="EMBL" id="KAI9176738.1"/>
    </source>
</evidence>
<proteinExistence type="predicted"/>
<dbReference type="GO" id="GO:0003676">
    <property type="term" value="F:nucleic acid binding"/>
    <property type="evidence" value="ECO:0007669"/>
    <property type="project" value="InterPro"/>
</dbReference>
<feature type="domain" description="CCHC-type" evidence="2">
    <location>
        <begin position="58"/>
        <end position="72"/>
    </location>
</feature>
<organism evidence="3 4">
    <name type="scientific">Acer negundo</name>
    <name type="common">Box elder</name>
    <dbReference type="NCBI Taxonomy" id="4023"/>
    <lineage>
        <taxon>Eukaryota</taxon>
        <taxon>Viridiplantae</taxon>
        <taxon>Streptophyta</taxon>
        <taxon>Embryophyta</taxon>
        <taxon>Tracheophyta</taxon>
        <taxon>Spermatophyta</taxon>
        <taxon>Magnoliopsida</taxon>
        <taxon>eudicotyledons</taxon>
        <taxon>Gunneridae</taxon>
        <taxon>Pentapetalae</taxon>
        <taxon>rosids</taxon>
        <taxon>malvids</taxon>
        <taxon>Sapindales</taxon>
        <taxon>Sapindaceae</taxon>
        <taxon>Hippocastanoideae</taxon>
        <taxon>Acereae</taxon>
        <taxon>Acer</taxon>
    </lineage>
</organism>
<reference evidence="3" key="1">
    <citation type="journal article" date="2022" name="Plant J.">
        <title>Strategies of tolerance reflected in two North American maple genomes.</title>
        <authorList>
            <person name="McEvoy S.L."/>
            <person name="Sezen U.U."/>
            <person name="Trouern-Trend A."/>
            <person name="McMahon S.M."/>
            <person name="Schaberg P.G."/>
            <person name="Yang J."/>
            <person name="Wegrzyn J.L."/>
            <person name="Swenson N.G."/>
        </authorList>
    </citation>
    <scope>NUCLEOTIDE SEQUENCE</scope>
    <source>
        <strain evidence="3">91603</strain>
    </source>
</reference>
<dbReference type="InterPro" id="IPR036875">
    <property type="entry name" value="Znf_CCHC_sf"/>
</dbReference>
<name>A0AAD5ISX9_ACENE</name>
<reference evidence="3" key="2">
    <citation type="submission" date="2023-02" db="EMBL/GenBank/DDBJ databases">
        <authorList>
            <person name="Swenson N.G."/>
            <person name="Wegrzyn J.L."/>
            <person name="Mcevoy S.L."/>
        </authorList>
    </citation>
    <scope>NUCLEOTIDE SEQUENCE</scope>
    <source>
        <strain evidence="3">91603</strain>
        <tissue evidence="3">Leaf</tissue>
    </source>
</reference>
<feature type="region of interest" description="Disordered" evidence="1">
    <location>
        <begin position="28"/>
        <end position="57"/>
    </location>
</feature>
<protein>
    <recommendedName>
        <fullName evidence="2">CCHC-type domain-containing protein</fullName>
    </recommendedName>
</protein>
<accession>A0AAD5ISX9</accession>
<dbReference type="GO" id="GO:0008270">
    <property type="term" value="F:zinc ion binding"/>
    <property type="evidence" value="ECO:0007669"/>
    <property type="project" value="InterPro"/>
</dbReference>
<evidence type="ECO:0000259" key="2">
    <source>
        <dbReference type="Pfam" id="PF00098"/>
    </source>
</evidence>
<dbReference type="Gene3D" id="4.10.60.10">
    <property type="entry name" value="Zinc finger, CCHC-type"/>
    <property type="match status" value="1"/>
</dbReference>
<sequence length="134" mass="15392">MRLWKLSNLMSRWMKISKALKHMVCMPKAKRGWSQSRHDKSGNRGRSKSKGKEKKNEGCFTCGATDHWKKNCNIWQERKAKAMARNSSSASVVTSDESDGELLAVTSSSNAFQHWILDTNCSFHMFANKEWFDT</sequence>
<evidence type="ECO:0000256" key="1">
    <source>
        <dbReference type="SAM" id="MobiDB-lite"/>
    </source>
</evidence>
<keyword evidence="4" id="KW-1185">Reference proteome</keyword>